<feature type="domain" description="Serine-threonine/tyrosine-protein kinase catalytic" evidence="3">
    <location>
        <begin position="51"/>
        <end position="104"/>
    </location>
</feature>
<dbReference type="EMBL" id="KN726257">
    <property type="protein sequence ID" value="KIH68924.1"/>
    <property type="molecule type" value="Genomic_DNA"/>
</dbReference>
<gene>
    <name evidence="4" type="ORF">ANCDUO_00742</name>
</gene>
<dbReference type="SUPFAM" id="SSF56112">
    <property type="entry name" value="Protein kinase-like (PK-like)"/>
    <property type="match status" value="1"/>
</dbReference>
<dbReference type="GO" id="GO:0004016">
    <property type="term" value="F:adenylate cyclase activity"/>
    <property type="evidence" value="ECO:0007669"/>
    <property type="project" value="TreeGrafter"/>
</dbReference>
<evidence type="ECO:0000313" key="5">
    <source>
        <dbReference type="Proteomes" id="UP000054047"/>
    </source>
</evidence>
<dbReference type="InterPro" id="IPR011009">
    <property type="entry name" value="Kinase-like_dom_sf"/>
</dbReference>
<name>A0A0C2HBB0_9BILA</name>
<proteinExistence type="predicted"/>
<sequence length="114" mass="12612">MNSILFVELLKLYTAGGAVQRLDGSKQDQHRCLNLSLLNGKGESVAALKHEAKIHLASSDAAALRKMRQLEHDNVNRFIGICLDGPQMMSIWRYCSRGSIQDLMWADKGVDPGS</sequence>
<dbReference type="AlphaFoldDB" id="A0A0C2HBB0"/>
<dbReference type="GO" id="GO:0007168">
    <property type="term" value="P:receptor guanylyl cyclase signaling pathway"/>
    <property type="evidence" value="ECO:0007669"/>
    <property type="project" value="TreeGrafter"/>
</dbReference>
<evidence type="ECO:0000256" key="1">
    <source>
        <dbReference type="ARBA" id="ARBA00022741"/>
    </source>
</evidence>
<dbReference type="Gene3D" id="1.10.510.10">
    <property type="entry name" value="Transferase(Phosphotransferase) domain 1"/>
    <property type="match status" value="1"/>
</dbReference>
<accession>A0A0C2HBB0</accession>
<organism evidence="4 5">
    <name type="scientific">Ancylostoma duodenale</name>
    <dbReference type="NCBI Taxonomy" id="51022"/>
    <lineage>
        <taxon>Eukaryota</taxon>
        <taxon>Metazoa</taxon>
        <taxon>Ecdysozoa</taxon>
        <taxon>Nematoda</taxon>
        <taxon>Chromadorea</taxon>
        <taxon>Rhabditida</taxon>
        <taxon>Rhabditina</taxon>
        <taxon>Rhabditomorpha</taxon>
        <taxon>Strongyloidea</taxon>
        <taxon>Ancylostomatidae</taxon>
        <taxon>Ancylostomatinae</taxon>
        <taxon>Ancylostoma</taxon>
    </lineage>
</organism>
<evidence type="ECO:0000313" key="4">
    <source>
        <dbReference type="EMBL" id="KIH68924.1"/>
    </source>
</evidence>
<dbReference type="Pfam" id="PF07714">
    <property type="entry name" value="PK_Tyr_Ser-Thr"/>
    <property type="match status" value="1"/>
</dbReference>
<dbReference type="InterPro" id="IPR050401">
    <property type="entry name" value="Cyclic_nucleotide_synthase"/>
</dbReference>
<dbReference type="GO" id="GO:0004672">
    <property type="term" value="F:protein kinase activity"/>
    <property type="evidence" value="ECO:0007669"/>
    <property type="project" value="InterPro"/>
</dbReference>
<dbReference type="OrthoDB" id="6158259at2759"/>
<evidence type="ECO:0000256" key="2">
    <source>
        <dbReference type="ARBA" id="ARBA00023239"/>
    </source>
</evidence>
<dbReference type="GO" id="GO:0000166">
    <property type="term" value="F:nucleotide binding"/>
    <property type="evidence" value="ECO:0007669"/>
    <property type="project" value="UniProtKB-KW"/>
</dbReference>
<dbReference type="GO" id="GO:0004383">
    <property type="term" value="F:guanylate cyclase activity"/>
    <property type="evidence" value="ECO:0007669"/>
    <property type="project" value="TreeGrafter"/>
</dbReference>
<evidence type="ECO:0000259" key="3">
    <source>
        <dbReference type="Pfam" id="PF07714"/>
    </source>
</evidence>
<dbReference type="InterPro" id="IPR001245">
    <property type="entry name" value="Ser-Thr/Tyr_kinase_cat_dom"/>
</dbReference>
<keyword evidence="5" id="KW-1185">Reference proteome</keyword>
<keyword evidence="1" id="KW-0547">Nucleotide-binding</keyword>
<protein>
    <recommendedName>
        <fullName evidence="3">Serine-threonine/tyrosine-protein kinase catalytic domain-containing protein</fullName>
    </recommendedName>
</protein>
<dbReference type="Proteomes" id="UP000054047">
    <property type="component" value="Unassembled WGS sequence"/>
</dbReference>
<dbReference type="PANTHER" id="PTHR11920:SF501">
    <property type="entry name" value="GUANYLATE CYCLASE 32E"/>
    <property type="match status" value="1"/>
</dbReference>
<dbReference type="GO" id="GO:0005886">
    <property type="term" value="C:plasma membrane"/>
    <property type="evidence" value="ECO:0007669"/>
    <property type="project" value="TreeGrafter"/>
</dbReference>
<keyword evidence="2" id="KW-0456">Lyase</keyword>
<dbReference type="GO" id="GO:0001653">
    <property type="term" value="F:peptide receptor activity"/>
    <property type="evidence" value="ECO:0007669"/>
    <property type="project" value="TreeGrafter"/>
</dbReference>
<dbReference type="PANTHER" id="PTHR11920">
    <property type="entry name" value="GUANYLYL CYCLASE"/>
    <property type="match status" value="1"/>
</dbReference>
<reference evidence="4 5" key="1">
    <citation type="submission" date="2013-12" db="EMBL/GenBank/DDBJ databases">
        <title>Draft genome of the parsitic nematode Ancylostoma duodenale.</title>
        <authorList>
            <person name="Mitreva M."/>
        </authorList>
    </citation>
    <scope>NUCLEOTIDE SEQUENCE [LARGE SCALE GENOMIC DNA]</scope>
    <source>
        <strain evidence="4 5">Zhejiang</strain>
    </source>
</reference>